<evidence type="ECO:0000256" key="1">
    <source>
        <dbReference type="SAM" id="MobiDB-lite"/>
    </source>
</evidence>
<gene>
    <name evidence="2" type="ORF">F8M41_001365</name>
</gene>
<comment type="caution">
    <text evidence="2">The sequence shown here is derived from an EMBL/GenBank/DDBJ whole genome shotgun (WGS) entry which is preliminary data.</text>
</comment>
<dbReference type="AlphaFoldDB" id="A0A8H3XF95"/>
<reference evidence="2 3" key="1">
    <citation type="journal article" date="2019" name="Environ. Microbiol.">
        <title>At the nexus of three kingdoms: the genome of the mycorrhizal fungus Gigaspora margarita provides insights into plant, endobacterial and fungal interactions.</title>
        <authorList>
            <person name="Venice F."/>
            <person name="Ghignone S."/>
            <person name="Salvioli di Fossalunga A."/>
            <person name="Amselem J."/>
            <person name="Novero M."/>
            <person name="Xianan X."/>
            <person name="Sedzielewska Toro K."/>
            <person name="Morin E."/>
            <person name="Lipzen A."/>
            <person name="Grigoriev I.V."/>
            <person name="Henrissat B."/>
            <person name="Martin F.M."/>
            <person name="Bonfante P."/>
        </authorList>
    </citation>
    <scope>NUCLEOTIDE SEQUENCE [LARGE SCALE GENOMIC DNA]</scope>
    <source>
        <strain evidence="2 3">BEG34</strain>
    </source>
</reference>
<protein>
    <submittedName>
        <fullName evidence="2">Uncharacterized protein</fullName>
    </submittedName>
</protein>
<name>A0A8H3XF95_GIGMA</name>
<keyword evidence="3" id="KW-1185">Reference proteome</keyword>
<dbReference type="Proteomes" id="UP000439903">
    <property type="component" value="Unassembled WGS sequence"/>
</dbReference>
<organism evidence="2 3">
    <name type="scientific">Gigaspora margarita</name>
    <dbReference type="NCBI Taxonomy" id="4874"/>
    <lineage>
        <taxon>Eukaryota</taxon>
        <taxon>Fungi</taxon>
        <taxon>Fungi incertae sedis</taxon>
        <taxon>Mucoromycota</taxon>
        <taxon>Glomeromycotina</taxon>
        <taxon>Glomeromycetes</taxon>
        <taxon>Diversisporales</taxon>
        <taxon>Gigasporaceae</taxon>
        <taxon>Gigaspora</taxon>
    </lineage>
</organism>
<evidence type="ECO:0000313" key="3">
    <source>
        <dbReference type="Proteomes" id="UP000439903"/>
    </source>
</evidence>
<feature type="region of interest" description="Disordered" evidence="1">
    <location>
        <begin position="1"/>
        <end position="42"/>
    </location>
</feature>
<evidence type="ECO:0000313" key="2">
    <source>
        <dbReference type="EMBL" id="KAF0456425.1"/>
    </source>
</evidence>
<proteinExistence type="predicted"/>
<feature type="compositionally biased region" description="Basic and acidic residues" evidence="1">
    <location>
        <begin position="27"/>
        <end position="36"/>
    </location>
</feature>
<dbReference type="EMBL" id="WTPW01001105">
    <property type="protein sequence ID" value="KAF0456425.1"/>
    <property type="molecule type" value="Genomic_DNA"/>
</dbReference>
<sequence length="138" mass="15786">MDRNTLGAYNGVKDSAEQALDDSADSDPNRKGKEYQRSGYKQTTSTSQYVDFFINNEQPTPAAFFEHLKEGRMTQNFLFVGDIVDQIDFRTTSKDDVHKICGNNMPKKITTELAFSRNHIALEYFSNDTKFSIRGRHC</sequence>
<accession>A0A8H3XF95</accession>